<evidence type="ECO:0000313" key="2">
    <source>
        <dbReference type="Proteomes" id="UP000887563"/>
    </source>
</evidence>
<feature type="compositionally biased region" description="Basic residues" evidence="1">
    <location>
        <begin position="101"/>
        <end position="112"/>
    </location>
</feature>
<feature type="region of interest" description="Disordered" evidence="1">
    <location>
        <begin position="1"/>
        <end position="113"/>
    </location>
</feature>
<dbReference type="AlphaFoldDB" id="A0A914KUL9"/>
<evidence type="ECO:0000313" key="3">
    <source>
        <dbReference type="WBParaSite" id="Minc3s00123g05267"/>
    </source>
</evidence>
<name>A0A914KUL9_MELIC</name>
<dbReference type="Proteomes" id="UP000887563">
    <property type="component" value="Unplaced"/>
</dbReference>
<protein>
    <submittedName>
        <fullName evidence="3">Candidate secreted effector</fullName>
    </submittedName>
</protein>
<dbReference type="WBParaSite" id="Minc3s00123g05267">
    <property type="protein sequence ID" value="Minc3s00123g05267"/>
    <property type="gene ID" value="Minc3s00123g05267"/>
</dbReference>
<accession>A0A914KUL9</accession>
<feature type="compositionally biased region" description="Low complexity" evidence="1">
    <location>
        <begin position="76"/>
        <end position="100"/>
    </location>
</feature>
<keyword evidence="2" id="KW-1185">Reference proteome</keyword>
<sequence length="149" mass="16080">MDINGMILNREKREQQLENLDSTSEPQGTTKAGCNYDDLGIIICDENDSTSSSPRDPPPPPPTLKAQDPSTEEPKTSTLMPTTNLPTTTTPVPTTTTPKPTTHKPTKAHKTTKKAEKFFINLDQLPQGKGGGKIKAVGRMLIPQDNGSA</sequence>
<organism evidence="2 3">
    <name type="scientific">Meloidogyne incognita</name>
    <name type="common">Southern root-knot nematode worm</name>
    <name type="synonym">Oxyuris incognita</name>
    <dbReference type="NCBI Taxonomy" id="6306"/>
    <lineage>
        <taxon>Eukaryota</taxon>
        <taxon>Metazoa</taxon>
        <taxon>Ecdysozoa</taxon>
        <taxon>Nematoda</taxon>
        <taxon>Chromadorea</taxon>
        <taxon>Rhabditida</taxon>
        <taxon>Tylenchina</taxon>
        <taxon>Tylenchomorpha</taxon>
        <taxon>Tylenchoidea</taxon>
        <taxon>Meloidogynidae</taxon>
        <taxon>Meloidogyninae</taxon>
        <taxon>Meloidogyne</taxon>
        <taxon>Meloidogyne incognita group</taxon>
    </lineage>
</organism>
<evidence type="ECO:0000256" key="1">
    <source>
        <dbReference type="SAM" id="MobiDB-lite"/>
    </source>
</evidence>
<proteinExistence type="predicted"/>
<feature type="compositionally biased region" description="Polar residues" evidence="1">
    <location>
        <begin position="17"/>
        <end position="32"/>
    </location>
</feature>
<reference evidence="3" key="1">
    <citation type="submission" date="2022-11" db="UniProtKB">
        <authorList>
            <consortium name="WormBaseParasite"/>
        </authorList>
    </citation>
    <scope>IDENTIFICATION</scope>
</reference>